<evidence type="ECO:0000256" key="3">
    <source>
        <dbReference type="ARBA" id="ARBA00023163"/>
    </source>
</evidence>
<gene>
    <name evidence="5" type="ORF">HNR72_005358</name>
</gene>
<keyword evidence="6" id="KW-1185">Reference proteome</keyword>
<evidence type="ECO:0000256" key="2">
    <source>
        <dbReference type="ARBA" id="ARBA00023125"/>
    </source>
</evidence>
<evidence type="ECO:0000313" key="6">
    <source>
        <dbReference type="Proteomes" id="UP000579531"/>
    </source>
</evidence>
<proteinExistence type="predicted"/>
<name>A0AA89TWC6_STRCU</name>
<evidence type="ECO:0000259" key="4">
    <source>
        <dbReference type="PROSITE" id="PS50043"/>
    </source>
</evidence>
<dbReference type="InterPro" id="IPR036388">
    <property type="entry name" value="WH-like_DNA-bd_sf"/>
</dbReference>
<accession>A0AA89TWC6</accession>
<dbReference type="PANTHER" id="PTHR44688:SF16">
    <property type="entry name" value="DNA-BINDING TRANSCRIPTIONAL ACTIVATOR DEVR_DOSR"/>
    <property type="match status" value="1"/>
</dbReference>
<dbReference type="CDD" id="cd06170">
    <property type="entry name" value="LuxR_C_like"/>
    <property type="match status" value="1"/>
</dbReference>
<evidence type="ECO:0000313" key="5">
    <source>
        <dbReference type="EMBL" id="MBB5814330.1"/>
    </source>
</evidence>
<dbReference type="Pfam" id="PF00196">
    <property type="entry name" value="GerE"/>
    <property type="match status" value="1"/>
</dbReference>
<dbReference type="Proteomes" id="UP000579531">
    <property type="component" value="Unassembled WGS sequence"/>
</dbReference>
<keyword evidence="1" id="KW-0805">Transcription regulation</keyword>
<comment type="caution">
    <text evidence="5">The sequence shown here is derived from an EMBL/GenBank/DDBJ whole genome shotgun (WGS) entry which is preliminary data.</text>
</comment>
<evidence type="ECO:0000256" key="1">
    <source>
        <dbReference type="ARBA" id="ARBA00023015"/>
    </source>
</evidence>
<dbReference type="PROSITE" id="PS50043">
    <property type="entry name" value="HTH_LUXR_2"/>
    <property type="match status" value="1"/>
</dbReference>
<keyword evidence="2 5" id="KW-0238">DNA-binding</keyword>
<reference evidence="5 6" key="1">
    <citation type="submission" date="2020-08" db="EMBL/GenBank/DDBJ databases">
        <title>Sequencing the genomes of 1000 actinobacteria strains.</title>
        <authorList>
            <person name="Klenk H.-P."/>
        </authorList>
    </citation>
    <scope>NUCLEOTIDE SEQUENCE [LARGE SCALE GENOMIC DNA]</scope>
    <source>
        <strain evidence="5 6">DSM 40129</strain>
    </source>
</reference>
<dbReference type="PRINTS" id="PR00038">
    <property type="entry name" value="HTHLUXR"/>
</dbReference>
<sequence>MVLLIAEGLSNPEIARRLHLSTATVKSHSNNLFTKTGIKDRAQAVRYAYGKGLVRLPAG</sequence>
<dbReference type="InterPro" id="IPR000792">
    <property type="entry name" value="Tscrpt_reg_LuxR_C"/>
</dbReference>
<dbReference type="Gene3D" id="1.10.10.10">
    <property type="entry name" value="Winged helix-like DNA-binding domain superfamily/Winged helix DNA-binding domain"/>
    <property type="match status" value="1"/>
</dbReference>
<protein>
    <submittedName>
        <fullName evidence="5">DNA-binding NarL/FixJ family response regulator</fullName>
    </submittedName>
</protein>
<feature type="domain" description="HTH luxR-type" evidence="4">
    <location>
        <begin position="1"/>
        <end position="52"/>
    </location>
</feature>
<dbReference type="PANTHER" id="PTHR44688">
    <property type="entry name" value="DNA-BINDING TRANSCRIPTIONAL ACTIVATOR DEVR_DOSR"/>
    <property type="match status" value="1"/>
</dbReference>
<organism evidence="5 6">
    <name type="scientific">Streptomyces collinus</name>
    <dbReference type="NCBI Taxonomy" id="42684"/>
    <lineage>
        <taxon>Bacteria</taxon>
        <taxon>Bacillati</taxon>
        <taxon>Actinomycetota</taxon>
        <taxon>Actinomycetes</taxon>
        <taxon>Kitasatosporales</taxon>
        <taxon>Streptomycetaceae</taxon>
        <taxon>Streptomyces</taxon>
    </lineage>
</organism>
<keyword evidence="3" id="KW-0804">Transcription</keyword>
<dbReference type="SMART" id="SM00421">
    <property type="entry name" value="HTH_LUXR"/>
    <property type="match status" value="1"/>
</dbReference>
<dbReference type="GO" id="GO:0006355">
    <property type="term" value="P:regulation of DNA-templated transcription"/>
    <property type="evidence" value="ECO:0007669"/>
    <property type="project" value="InterPro"/>
</dbReference>
<dbReference type="GO" id="GO:0003677">
    <property type="term" value="F:DNA binding"/>
    <property type="evidence" value="ECO:0007669"/>
    <property type="project" value="UniProtKB-KW"/>
</dbReference>
<dbReference type="InterPro" id="IPR016032">
    <property type="entry name" value="Sig_transdc_resp-reg_C-effctor"/>
</dbReference>
<dbReference type="AlphaFoldDB" id="A0AA89TWC6"/>
<dbReference type="SUPFAM" id="SSF46894">
    <property type="entry name" value="C-terminal effector domain of the bipartite response regulators"/>
    <property type="match status" value="1"/>
</dbReference>
<dbReference type="EMBL" id="JACHLX010000001">
    <property type="protein sequence ID" value="MBB5814330.1"/>
    <property type="molecule type" value="Genomic_DNA"/>
</dbReference>
<dbReference type="PROSITE" id="PS00622">
    <property type="entry name" value="HTH_LUXR_1"/>
    <property type="match status" value="1"/>
</dbReference>